<evidence type="ECO:0000256" key="1">
    <source>
        <dbReference type="ARBA" id="ARBA00004651"/>
    </source>
</evidence>
<name>A0A545TVT6_9GAMM</name>
<keyword evidence="6 8" id="KW-1133">Transmembrane helix</keyword>
<feature type="transmembrane region" description="Helical" evidence="8">
    <location>
        <begin position="267"/>
        <end position="291"/>
    </location>
</feature>
<keyword evidence="4" id="KW-1003">Cell membrane</keyword>
<dbReference type="RefSeq" id="WP_142903998.1">
    <property type="nucleotide sequence ID" value="NZ_ML660091.1"/>
</dbReference>
<protein>
    <submittedName>
        <fullName evidence="11">Lipoprotein-releasing ABC transporter permease subunit</fullName>
    </submittedName>
</protein>
<keyword evidence="7 8" id="KW-0472">Membrane</keyword>
<dbReference type="GO" id="GO:0044874">
    <property type="term" value="P:lipoprotein localization to outer membrane"/>
    <property type="evidence" value="ECO:0007669"/>
    <property type="project" value="TreeGrafter"/>
</dbReference>
<gene>
    <name evidence="11" type="ORF">FKG94_09610</name>
</gene>
<feature type="domain" description="ABC3 transporter permease C-terminal" evidence="9">
    <location>
        <begin position="270"/>
        <end position="403"/>
    </location>
</feature>
<dbReference type="EMBL" id="VHSG01000008">
    <property type="protein sequence ID" value="TQV81337.1"/>
    <property type="molecule type" value="Genomic_DNA"/>
</dbReference>
<dbReference type="InterPro" id="IPR003838">
    <property type="entry name" value="ABC3_permease_C"/>
</dbReference>
<keyword evidence="5 8" id="KW-0812">Transmembrane</keyword>
<dbReference type="GO" id="GO:0098797">
    <property type="term" value="C:plasma membrane protein complex"/>
    <property type="evidence" value="ECO:0007669"/>
    <property type="project" value="TreeGrafter"/>
</dbReference>
<evidence type="ECO:0000256" key="5">
    <source>
        <dbReference type="ARBA" id="ARBA00022692"/>
    </source>
</evidence>
<evidence type="ECO:0000256" key="2">
    <source>
        <dbReference type="ARBA" id="ARBA00005236"/>
    </source>
</evidence>
<reference evidence="11 12" key="1">
    <citation type="submission" date="2019-06" db="EMBL/GenBank/DDBJ databases">
        <title>Whole genome sequence for Cellvibrionaceae sp. R142.</title>
        <authorList>
            <person name="Wang G."/>
        </authorList>
    </citation>
    <scope>NUCLEOTIDE SEQUENCE [LARGE SCALE GENOMIC DNA]</scope>
    <source>
        <strain evidence="11 12">R142</strain>
    </source>
</reference>
<evidence type="ECO:0000313" key="12">
    <source>
        <dbReference type="Proteomes" id="UP000319732"/>
    </source>
</evidence>
<dbReference type="Pfam" id="PF02687">
    <property type="entry name" value="FtsX"/>
    <property type="match status" value="1"/>
</dbReference>
<proteinExistence type="inferred from homology"/>
<comment type="similarity">
    <text evidence="2">Belongs to the ABC-4 integral membrane protein family. LolC/E subfamily.</text>
</comment>
<keyword evidence="3" id="KW-0813">Transport</keyword>
<feature type="transmembrane region" description="Helical" evidence="8">
    <location>
        <begin position="22"/>
        <end position="48"/>
    </location>
</feature>
<comment type="subcellular location">
    <subcellularLocation>
        <location evidence="1">Cell membrane</location>
        <topology evidence="1">Multi-pass membrane protein</topology>
    </subcellularLocation>
</comment>
<dbReference type="GO" id="GO:0042953">
    <property type="term" value="P:lipoprotein transport"/>
    <property type="evidence" value="ECO:0007669"/>
    <property type="project" value="InterPro"/>
</dbReference>
<evidence type="ECO:0000256" key="4">
    <source>
        <dbReference type="ARBA" id="ARBA00022475"/>
    </source>
</evidence>
<dbReference type="OrthoDB" id="9808461at2"/>
<feature type="transmembrane region" description="Helical" evidence="8">
    <location>
        <begin position="377"/>
        <end position="396"/>
    </location>
</feature>
<evidence type="ECO:0000259" key="9">
    <source>
        <dbReference type="Pfam" id="PF02687"/>
    </source>
</evidence>
<evidence type="ECO:0000259" key="10">
    <source>
        <dbReference type="Pfam" id="PF12704"/>
    </source>
</evidence>
<organism evidence="11 12">
    <name type="scientific">Exilibacterium tricleocarpae</name>
    <dbReference type="NCBI Taxonomy" id="2591008"/>
    <lineage>
        <taxon>Bacteria</taxon>
        <taxon>Pseudomonadati</taxon>
        <taxon>Pseudomonadota</taxon>
        <taxon>Gammaproteobacteria</taxon>
        <taxon>Cellvibrionales</taxon>
        <taxon>Cellvibrionaceae</taxon>
        <taxon>Exilibacterium</taxon>
    </lineage>
</organism>
<feature type="domain" description="MacB-like periplasmic core" evidence="10">
    <location>
        <begin position="27"/>
        <end position="224"/>
    </location>
</feature>
<evidence type="ECO:0000313" key="11">
    <source>
        <dbReference type="EMBL" id="TQV81337.1"/>
    </source>
</evidence>
<evidence type="ECO:0000256" key="7">
    <source>
        <dbReference type="ARBA" id="ARBA00023136"/>
    </source>
</evidence>
<keyword evidence="12" id="KW-1185">Reference proteome</keyword>
<dbReference type="Pfam" id="PF12704">
    <property type="entry name" value="MacB_PCD"/>
    <property type="match status" value="1"/>
</dbReference>
<comment type="caution">
    <text evidence="11">The sequence shown here is derived from an EMBL/GenBank/DDBJ whole genome shotgun (WGS) entry which is preliminary data.</text>
</comment>
<sequence>MFNPFPLFIGLRYTGSRRRNQLVSFISGISIAGLVLGVGLLIVVLSVMNGFERELRERILGIVPQAAVYHREGVADWEALRRQVLAQPAIVDAAPFVQLQGMVAHRRKATPVLLYGVDPVREAAISVVENYLDPGLLSRLESDGGVILGAGVAAELSAGIDQRVNLFVPAFGGQSRTPKVLALPVLGILESGTELDNSLALVSLATASQLSSFPGRVSGLRLRVDNLFQAAVTIRDLVRSLPAGYYGSDWTRTHGNLYHAIQISKNLVGLLLLLIIAIAAFNVVSTLVMVVVDKHGDIAILRTLGASSGEIMAVFMVQGSLIGLVGTVLGVAVGLGLSLCVQDLVAWLEQVLSIQFLKSDVYPISYLPAEIRAADSVLVAVTALSMSFIATLYPAWRASKVNPAESLRYE</sequence>
<evidence type="ECO:0000256" key="6">
    <source>
        <dbReference type="ARBA" id="ARBA00022989"/>
    </source>
</evidence>
<dbReference type="Proteomes" id="UP000319732">
    <property type="component" value="Unassembled WGS sequence"/>
</dbReference>
<dbReference type="InterPro" id="IPR011925">
    <property type="entry name" value="LolCE_TM"/>
</dbReference>
<dbReference type="NCBIfam" id="TIGR02212">
    <property type="entry name" value="lolCE"/>
    <property type="match status" value="1"/>
</dbReference>
<dbReference type="PANTHER" id="PTHR30489:SF0">
    <property type="entry name" value="LIPOPROTEIN-RELEASING SYSTEM TRANSMEMBRANE PROTEIN LOLE"/>
    <property type="match status" value="1"/>
</dbReference>
<feature type="transmembrane region" description="Helical" evidence="8">
    <location>
        <begin position="311"/>
        <end position="337"/>
    </location>
</feature>
<accession>A0A545TVT6</accession>
<dbReference type="InterPro" id="IPR025857">
    <property type="entry name" value="MacB_PCD"/>
</dbReference>
<evidence type="ECO:0000256" key="3">
    <source>
        <dbReference type="ARBA" id="ARBA00022448"/>
    </source>
</evidence>
<dbReference type="InterPro" id="IPR051447">
    <property type="entry name" value="Lipoprotein-release_system"/>
</dbReference>
<dbReference type="PANTHER" id="PTHR30489">
    <property type="entry name" value="LIPOPROTEIN-RELEASING SYSTEM TRANSMEMBRANE PROTEIN LOLE"/>
    <property type="match status" value="1"/>
</dbReference>
<evidence type="ECO:0000256" key="8">
    <source>
        <dbReference type="SAM" id="Phobius"/>
    </source>
</evidence>
<keyword evidence="11" id="KW-0449">Lipoprotein</keyword>
<dbReference type="AlphaFoldDB" id="A0A545TVT6"/>